<dbReference type="Gene3D" id="3.40.630.30">
    <property type="match status" value="1"/>
</dbReference>
<proteinExistence type="predicted"/>
<dbReference type="EMBL" id="BJUK01000018">
    <property type="protein sequence ID" value="GEK47575.1"/>
    <property type="molecule type" value="Genomic_DNA"/>
</dbReference>
<organism evidence="2 4">
    <name type="scientific">Bisbaumannia pacifica</name>
    <dbReference type="NCBI Taxonomy" id="77098"/>
    <lineage>
        <taxon>Bacteria</taxon>
        <taxon>Pseudomonadati</taxon>
        <taxon>Pseudomonadota</taxon>
        <taxon>Gammaproteobacteria</taxon>
        <taxon>Oceanospirillales</taxon>
        <taxon>Halomonadaceae</taxon>
        <taxon>Bisbaumannia</taxon>
    </lineage>
</organism>
<keyword evidence="2" id="KW-0808">Transferase</keyword>
<gene>
    <name evidence="2" type="ORF">HPA02_18580</name>
    <name evidence="3" type="ORF">I7V36_04850</name>
</gene>
<keyword evidence="4" id="KW-1185">Reference proteome</keyword>
<evidence type="ECO:0000313" key="4">
    <source>
        <dbReference type="Proteomes" id="UP000321275"/>
    </source>
</evidence>
<dbReference type="InterPro" id="IPR016181">
    <property type="entry name" value="Acyl_CoA_acyltransferase"/>
</dbReference>
<reference evidence="2 4" key="1">
    <citation type="submission" date="2019-07" db="EMBL/GenBank/DDBJ databases">
        <title>Whole genome shotgun sequence of Halomonas pacifica NBRC 102220.</title>
        <authorList>
            <person name="Hosoyama A."/>
            <person name="Uohara A."/>
            <person name="Ohji S."/>
            <person name="Ichikawa N."/>
        </authorList>
    </citation>
    <scope>NUCLEOTIDE SEQUENCE [LARGE SCALE GENOMIC DNA]</scope>
    <source>
        <strain evidence="2 4">NBRC 102220</strain>
    </source>
</reference>
<dbReference type="CDD" id="cd04301">
    <property type="entry name" value="NAT_SF"/>
    <property type="match status" value="1"/>
</dbReference>
<dbReference type="Proteomes" id="UP000321275">
    <property type="component" value="Unassembled WGS sequence"/>
</dbReference>
<dbReference type="InterPro" id="IPR000182">
    <property type="entry name" value="GNAT_dom"/>
</dbReference>
<dbReference type="GO" id="GO:0016747">
    <property type="term" value="F:acyltransferase activity, transferring groups other than amino-acyl groups"/>
    <property type="evidence" value="ECO:0007669"/>
    <property type="project" value="InterPro"/>
</dbReference>
<evidence type="ECO:0000313" key="5">
    <source>
        <dbReference type="Proteomes" id="UP000651738"/>
    </source>
</evidence>
<dbReference type="Pfam" id="PF00583">
    <property type="entry name" value="Acetyltransf_1"/>
    <property type="match status" value="1"/>
</dbReference>
<comment type="caution">
    <text evidence="2">The sequence shown here is derived from an EMBL/GenBank/DDBJ whole genome shotgun (WGS) entry which is preliminary data.</text>
</comment>
<dbReference type="AlphaFoldDB" id="A0A510XAM2"/>
<evidence type="ECO:0000259" key="1">
    <source>
        <dbReference type="PROSITE" id="PS51186"/>
    </source>
</evidence>
<dbReference type="SUPFAM" id="SSF55729">
    <property type="entry name" value="Acyl-CoA N-acyltransferases (Nat)"/>
    <property type="match status" value="1"/>
</dbReference>
<dbReference type="Proteomes" id="UP000651738">
    <property type="component" value="Unassembled WGS sequence"/>
</dbReference>
<dbReference type="RefSeq" id="WP_198057182.1">
    <property type="nucleotide sequence ID" value="NZ_BJUK01000018.1"/>
</dbReference>
<feature type="domain" description="N-acetyltransferase" evidence="1">
    <location>
        <begin position="1"/>
        <end position="138"/>
    </location>
</feature>
<evidence type="ECO:0000313" key="2">
    <source>
        <dbReference type="EMBL" id="GEK47575.1"/>
    </source>
</evidence>
<accession>A0A510XAM2</accession>
<protein>
    <submittedName>
        <fullName evidence="2 3">N-acetyltransferase</fullName>
    </submittedName>
</protein>
<dbReference type="PROSITE" id="PS51186">
    <property type="entry name" value="GNAT"/>
    <property type="match status" value="1"/>
</dbReference>
<sequence>MIIEYCAAPRPEEREAILRPLVEFNRHAAPPSRSEPFAFFLKNERGETLGGLWGDIFHEWLYVDLLYVPETLRGGGQGAELMRRAEALAREKGCAGVWLYTFGFQAPDFYRRLGYECFGELPVPGEHRTRYFLKKPFA</sequence>
<evidence type="ECO:0000313" key="3">
    <source>
        <dbReference type="EMBL" id="MBH8579419.1"/>
    </source>
</evidence>
<name>A0A510XAM2_9GAMM</name>
<reference evidence="3 5" key="2">
    <citation type="submission" date="2020-12" db="EMBL/GenBank/DDBJ databases">
        <title>Draft genome sequence of Halomonas pacifica strain CARE-V15.</title>
        <authorList>
            <person name="Vignesh N."/>
            <person name="Thabitha A."/>
            <person name="Saravanan R."/>
            <person name="Manigandan V."/>
        </authorList>
    </citation>
    <scope>NUCLEOTIDE SEQUENCE [LARGE SCALE GENOMIC DNA]</scope>
    <source>
        <strain evidence="3 5">CARE-V15</strain>
    </source>
</reference>
<dbReference type="EMBL" id="JAEDAF010000003">
    <property type="protein sequence ID" value="MBH8579419.1"/>
    <property type="molecule type" value="Genomic_DNA"/>
</dbReference>